<protein>
    <submittedName>
        <fullName evidence="2">Uncharacterized protein</fullName>
    </submittedName>
</protein>
<dbReference type="PANTHER" id="PTHR11319">
    <property type="entry name" value="G PROTEIN-COUPLED RECEPTOR-RELATED"/>
    <property type="match status" value="1"/>
</dbReference>
<reference evidence="2 3" key="1">
    <citation type="journal article" date="2022" name="bioRxiv">
        <title>Genomics of Preaxostyla Flagellates Illuminates Evolutionary Transitions and the Path Towards Mitochondrial Loss.</title>
        <authorList>
            <person name="Novak L.V.F."/>
            <person name="Treitli S.C."/>
            <person name="Pyrih J."/>
            <person name="Halakuc P."/>
            <person name="Pipaliya S.V."/>
            <person name="Vacek V."/>
            <person name="Brzon O."/>
            <person name="Soukal P."/>
            <person name="Eme L."/>
            <person name="Dacks J.B."/>
            <person name="Karnkowska A."/>
            <person name="Elias M."/>
            <person name="Hampl V."/>
        </authorList>
    </citation>
    <scope>NUCLEOTIDE SEQUENCE [LARGE SCALE GENOMIC DNA]</scope>
    <source>
        <strain evidence="2">NAU3</strain>
        <tissue evidence="2">Gut</tissue>
    </source>
</reference>
<gene>
    <name evidence="2" type="ORF">BLNAU_16243</name>
</gene>
<dbReference type="Proteomes" id="UP001281761">
    <property type="component" value="Unassembled WGS sequence"/>
</dbReference>
<accession>A0ABQ9X8K2</accession>
<feature type="transmembrane region" description="Helical" evidence="1">
    <location>
        <begin position="4203"/>
        <end position="4229"/>
    </location>
</feature>
<comment type="caution">
    <text evidence="2">The sequence shown here is derived from an EMBL/GenBank/DDBJ whole genome shotgun (WGS) entry which is preliminary data.</text>
</comment>
<keyword evidence="1" id="KW-0472">Membrane</keyword>
<proteinExistence type="predicted"/>
<evidence type="ECO:0000313" key="3">
    <source>
        <dbReference type="Proteomes" id="UP001281761"/>
    </source>
</evidence>
<keyword evidence="3" id="KW-1185">Reference proteome</keyword>
<dbReference type="PANTHER" id="PTHR11319:SF35">
    <property type="entry name" value="OUTER MEMBRANE PROTEIN PMPC-RELATED"/>
    <property type="match status" value="1"/>
</dbReference>
<dbReference type="SUPFAM" id="SSF51126">
    <property type="entry name" value="Pectin lyase-like"/>
    <property type="match status" value="1"/>
</dbReference>
<dbReference type="InterPro" id="IPR011050">
    <property type="entry name" value="Pectin_lyase_fold/virulence"/>
</dbReference>
<name>A0ABQ9X8K2_9EUKA</name>
<evidence type="ECO:0000313" key="2">
    <source>
        <dbReference type="EMBL" id="KAK2948793.1"/>
    </source>
</evidence>
<dbReference type="EMBL" id="JARBJD010000168">
    <property type="protein sequence ID" value="KAK2948793.1"/>
    <property type="molecule type" value="Genomic_DNA"/>
</dbReference>
<sequence>MNQDYSIFPTKHSINAEGSIYLRSDGMDNENCGSEESPCLSLNTAVAALSTNNEIIIDDDYSLSTDFTSPNLEWVLTQSTTGSLTLSGEGCMIISAKKTKMTHRALDISLKPGDGVTHPLYRVESGTMVFSECTLTLSTQSIKSFIEVSNGKLILQENCAIIATSLKSPFLSVTGGTAELSPVTTWTAHSLETELIILTRGTVGLTSQTLLVDSSSTDKLFNVEGGIFTIQSCQVGNATMGVPVTLTSISGGVLTLSETNTLSIVTPFSPLFSISSGNLNVEPGTEITHSLDTRSAPLVILRNTGTGSFTKTTIPEMTLSSSGGLFSLSDSSSLSLTEITFRNIQNLGTGSLLTSTSSGSLTLQTMEFQSISTSNSGSVLNMASSGTLSMTEVSFTDNSCGSSGKGRSVFIDHSSLSKNKLVLSSVTVTSSTTIGEHEIFFKGKNVGQVVNSEWASFIGTESAQTQTTLSAFWGQDTADSSQTGPLAYSLYPFTSGSLHVREGFWDHTNCGKETLPCSSIEFGLSKVGVDSSTVLVDSDNTLDDLMSISSIETTMKGTTEPTPTVSVSSNGRIAVKVPFSLSLLRFVGASAKTTPLLVLSTGSLSIESCSFSNLQSSTSSVLSASLSSSCSLTITSTSFVSCSSSQSDGGVVWIEAAPNTPPSSLILHATFSECKCGTGKTGEWVFVNGSRLSALIVPSSWSTTTAGLTHNLDKSKLWGADSEPTHQQFASESLLMHLLTYSAASVFVGVELGRDVVGCGEETSPCASLATGFAHLDSSETTVLTILDSTSLNFEILSNRTSQTMTGREDPQKGLTVETDGKITANANTLFFSFLSFTTEVPSFSHSLFTLSSSASLHLTSCSFSSFSSTTNGSILSGSLGATQMLKLHTITFSNCHSTLNGESIHLNMSSCTSSTNYKMISLSFLPLTPPSTHFWILGTDFSSFIIPSKWIGSYSDATYQELWCEPTDSSPQHSLMAYFVLIIDTVIIKGSGTDDETCGSVFLPCKTVKGGYEQISSKTGEMILFVMSDCDFGVNITIPSQMDLTIEGDEAATTAPIIALSPTDGVHAITTSLKLSALTFSSSSQSSASFITITSTSQLTIKSCSFIGVDCSERGSVVSGALSDQKPFSITNTTFSNCRSDGDGGVIHLVAEESTPSSNLVLKASFVDCACGEGCRGDWVFVEGTDLVNLIEPSNWEGTFNTLSFAADKNKLWGIDTTRSDQNYGNSTLLVYLLFFSGENISVSSEQGLDVLGCGEESTPCQSISHSLTHLAVGETNELTLRGSLALNFEMLSNRTNLKVSGRLDPPDLKVEADGKITATENTMMFDTIHFISEETISRSFIFVSDSAIFTIQISDFTGFSSSSSGSVLSAALTLSSSLTVTGCSFFDSNSTENGGIMFISCPDDFPSTSLVLSDLTFSSTCSCAEGKHGEWIFIEASDLLNLLVVDDWSVTVSDLQQPADNNKVWGSDISKAEQRYESTTLLVYLMAFSSDKVWVSADEGLDVVGCGDEPTPCQTLSTSFARLSDDETSTLTLLSSVSLNFEILSNHTKLILLSPESSPHSIDVEEGGKVTADANELSLSYLLFSTSQQVITHSFITLTNTALLSITHCHFSGFHSSVSGSVISAVLTMSSCLLIENCDFKECSSTADGGVISVSCHPTFPSTNLTISSSFDSASSCAAGKLGEWVYVTGTDLSQLIVPQKWSTTIQNLKQPTDNNKLWGLDANRAGESFESVSLLVYLLNFVGDDVWVTSVNGKDEIGCGEEQTPCATLSTAITHLNDAETNTITILDSATLNFELLSNHTSQTFTGLEEPRKEVSVTSDPAITITSNEINLSFLSFLSSNTDLSRSLITITADGSLSITNSSFSSFHSSQNGTIISGSLGETQHLLLRFVSFLQCTSSTNASSVFLDMSACTASTEYDMKSLSFSEMGEESKPHVLLLGTDFKSFIVPSKWRGSFSESDSCSLWSVDTAADRSESLLVYLIEVTNRINVGGPNEVDADPCGTKERPCKTVGFGFTMVSDWAEPIVISVNDDSVFQSEMTITIDKNLTIVGDQSLEPPPTVSNALGDSITITQGILTLKYLSFNPGVQLTNPFLRFTNKGFLTIVECFFVGFEGTCEGPVLSTVMDTTAVISITETSFDSCSSTQNSGVIKIATVGVIPSSSLVLKATFTNCESSETLRGTWVCVVGENLVDFIDQTNWEGTYESLTFESDKSRLWGIDSSRSGKCFGESTLLVYLKQFSADSIYISAAEGMDVIGCGEETSPCASLATGFERLDSSETTVLTILDSTSLNFEILSNRTSQTMTGREDPQKGLTVETDGKITANANTLFFSFLSFTTEVPSFSHSLFTLSSSASLHLTSCSFSSFSSTTNGSILSGSLGATQILKLHTITFTNCHSTLNGKSVHLNMSSCTSSTDYEMISLTFNPFSSSSHHVWIFGSNFSSYIKPSKWTDSFSRDRTNELWCEHAKDSTQHTLTVYFYDVTNTVLVDGTEGRDVPLCGDTLACKTIAGAYQQIRDKAGQIYLVVNTSCNFNVEITIPIDMDLIIRKDVKVDTSPTITLLPTDGVTIVTTSFSLINMTINTSSDGGRSFIVLENNGGLTIESCSFQGLVRSEAGSVVSGTLGASKMFSIEDTTFTKCRSDGNGGVVNLIVEGNTLPTSLVLKASFMDCACGEGCCGDWVFIERTNLVELIQPTNWEGTYEALSFATDKNKLWGIDSSLSGSRFEEASLLVYLLDYSSPSIWTSSSEGRNFIGCGEEGTPCQALGFAKTHLQLNDSDVLTILDSGKLDSLFACESISLTVTGTTEPLKIIEVFEDGQITASQFPATFSFLSFTTEVQVFGRSLFTITQTGSLSLLSCRVVGFHSTVSGSVVSASLSLTSSLIVRACSFSTCSSTKDGGVISLSCPSNFPSSNLVIDSTFDSTCTCSTERSGEWVFISAHNFSTLLAPTNWTATVTGLSQPSENNKLWGHDSAYSGAPFNNVTLLLYLVNYSSDTVYVSKGSKSNDIGCGSETFPCQTISVAVAKLNSADLSAVIVLDSADLNSTLQSASKNFILTGAATPQKQIPVLAPGSVKSDKNTMTLSFLSFSTNLPSFSRSLVTITKTGSLTLQNCSFSKFSSNVSGSVISMSSTATTPCLLIQNCHFSECKSARNGGVMSLSFPANFPSSGLVIDSIFDPTCTCSSGYFGEWIYLTGRGFSSLLAPSNWTATVNGLSQPTDNNKLWGNDTTASPSTFKNVTLLLYLVTYSSETVFASSNGLDLRGCGAQATPCLTLATSLTKLIGQDEPTIRVVTQVSLSQSFTSPSSGLVLKGEEEKTTKFEMLSSGRISVTKSSLSLSSFAFTVTATRQTVPFTVSADGVLHIENCSFANYTCSADIAFISVLNSASLAISQSRFTNITVHTTRPIILSSSTGPLSIDETKFESCVACVSTSKGTLELSKSVFSFCLVSLDGLISYATEDPIQTTTLLLNECTFENITHSSSQSDSAIIHTSQSLTITNTNFTTCTKSLLTVINVNGTPTSMPTVEISGSIFDSTGENLLETGSFITINMSDSVTIANSTFQHIQSSTDGSIMLIANSTSATLDSLIVSNVSTTAEGLFTLVNISSTTSIRSCKLDRTISQYSTFVIASSSCTVNISSTNFTECVATVGSGVLYSTTHLLCEHCAFRNCYGLFAADSIFIADPNGLQEVTVSVVNCSFDGPGSDIRRRGACLSFQNTSSVVLKTLRFAGIHTQSIQGGAVMCRQTKTFVCEACSFDRIQSSFGSGMYIYEVEQSVSISLSNFTNCSSSQRAGALSFRFALVPSNLNVINCIFTNCTSLMSAGAAIIHSDTGSASDTSTVRICTFSGCEFIGCSSLQGGALHLVWNSVHPAQIVKLLSSQFSGNTATNSGGSVYVEEKYSDSSTVNGSLIIEQSTFLSNECQNRDKWENKAILLETICGGAIYALADTPTMNGERDAGGREGRGWMGGRNAEKPNSDNYHIIITESSFTNNRNTSIALYYSSALIQTTNFSSNSVSFNSNKVSMAAGCRTAKLHVHNGCGFSPQRNLLCNPQCNLNHPSPDGFLGCYTVLPSNLEASVEEMDYTLWPSLQAFHIKAEGLLELTPKAMISATDLSNKTSNAETRRRTNRYPKHAMRNDDKGTIQLDVSFSTGSTDTVIIPQTNLSTLSKSIPAELFFYLSSDGGNTWSSDAAIITIKQQKTMNRYIVVILGASLGTVAVAAGLIIIMCCVYHHRQKNKLDRWHRMQKGYQEMVTAPLHKFDDNSAYYDY</sequence>
<organism evidence="2 3">
    <name type="scientific">Blattamonas nauphoetae</name>
    <dbReference type="NCBI Taxonomy" id="2049346"/>
    <lineage>
        <taxon>Eukaryota</taxon>
        <taxon>Metamonada</taxon>
        <taxon>Preaxostyla</taxon>
        <taxon>Oxymonadida</taxon>
        <taxon>Blattamonas</taxon>
    </lineage>
</organism>
<keyword evidence="1" id="KW-0812">Transmembrane</keyword>
<keyword evidence="1" id="KW-1133">Transmembrane helix</keyword>
<evidence type="ECO:0000256" key="1">
    <source>
        <dbReference type="SAM" id="Phobius"/>
    </source>
</evidence>